<comment type="caution">
    <text evidence="3">The sequence shown here is derived from an EMBL/GenBank/DDBJ whole genome shotgun (WGS) entry which is preliminary data.</text>
</comment>
<feature type="coiled-coil region" evidence="1">
    <location>
        <begin position="111"/>
        <end position="138"/>
    </location>
</feature>
<sequence>MKATLIAILIMLSGTLTVNAQMDKQKKEKSMEQKEMMMHQEEKEMSGMQGMVPGMKMMQMMQKHMMMPGQGNMMMQDMPMRRYMMMVNRLPKMQDKLSLSPDQTKELIDMKAEFEKQQVDMKSEMAKKQKQLKELLKNEASPSEVEAQLQKCAESRVKMHVAAYETAMNMRNVLNEEQKEKACKMMNDDSKGMMPGMRQGMMNQ</sequence>
<dbReference type="Gene3D" id="1.20.120.1490">
    <property type="match status" value="1"/>
</dbReference>
<evidence type="ECO:0000256" key="2">
    <source>
        <dbReference type="SAM" id="SignalP"/>
    </source>
</evidence>
<keyword evidence="1" id="KW-0175">Coiled coil</keyword>
<evidence type="ECO:0000256" key="1">
    <source>
        <dbReference type="SAM" id="Coils"/>
    </source>
</evidence>
<name>A0A2U2B5M4_9BACT</name>
<reference evidence="3 4" key="1">
    <citation type="submission" date="2018-05" db="EMBL/GenBank/DDBJ databases">
        <title>Marinilabilia rubrum sp. nov., isolated from saltern sediment.</title>
        <authorList>
            <person name="Zhang R."/>
        </authorList>
    </citation>
    <scope>NUCLEOTIDE SEQUENCE [LARGE SCALE GENOMIC DNA]</scope>
    <source>
        <strain evidence="3 4">WTE16</strain>
    </source>
</reference>
<dbReference type="InterPro" id="IPR012899">
    <property type="entry name" value="LTXXQ"/>
</dbReference>
<evidence type="ECO:0000313" key="4">
    <source>
        <dbReference type="Proteomes" id="UP000244956"/>
    </source>
</evidence>
<organism evidence="3 4">
    <name type="scientific">Marinilabilia rubra</name>
    <dbReference type="NCBI Taxonomy" id="2162893"/>
    <lineage>
        <taxon>Bacteria</taxon>
        <taxon>Pseudomonadati</taxon>
        <taxon>Bacteroidota</taxon>
        <taxon>Bacteroidia</taxon>
        <taxon>Marinilabiliales</taxon>
        <taxon>Marinilabiliaceae</taxon>
        <taxon>Marinilabilia</taxon>
    </lineage>
</organism>
<dbReference type="EMBL" id="QEWP01000015">
    <property type="protein sequence ID" value="PWD98355.1"/>
    <property type="molecule type" value="Genomic_DNA"/>
</dbReference>
<dbReference type="OrthoDB" id="1122559at2"/>
<dbReference type="GO" id="GO:0042597">
    <property type="term" value="C:periplasmic space"/>
    <property type="evidence" value="ECO:0007669"/>
    <property type="project" value="InterPro"/>
</dbReference>
<gene>
    <name evidence="3" type="ORF">DDZ16_15605</name>
</gene>
<feature type="signal peptide" evidence="2">
    <location>
        <begin position="1"/>
        <end position="20"/>
    </location>
</feature>
<protein>
    <recommendedName>
        <fullName evidence="5">Periplasmic heavy metal sensor</fullName>
    </recommendedName>
</protein>
<accession>A0A2U2B5M4</accession>
<keyword evidence="2" id="KW-0732">Signal</keyword>
<dbReference type="RefSeq" id="WP_109265416.1">
    <property type="nucleotide sequence ID" value="NZ_QEWP01000015.1"/>
</dbReference>
<feature type="chain" id="PRO_5015508537" description="Periplasmic heavy metal sensor" evidence="2">
    <location>
        <begin position="21"/>
        <end position="204"/>
    </location>
</feature>
<dbReference type="Pfam" id="PF07813">
    <property type="entry name" value="LTXXQ"/>
    <property type="match status" value="1"/>
</dbReference>
<evidence type="ECO:0008006" key="5">
    <source>
        <dbReference type="Google" id="ProtNLM"/>
    </source>
</evidence>
<keyword evidence="4" id="KW-1185">Reference proteome</keyword>
<evidence type="ECO:0000313" key="3">
    <source>
        <dbReference type="EMBL" id="PWD98355.1"/>
    </source>
</evidence>
<dbReference type="AlphaFoldDB" id="A0A2U2B5M4"/>
<dbReference type="Proteomes" id="UP000244956">
    <property type="component" value="Unassembled WGS sequence"/>
</dbReference>
<proteinExistence type="predicted"/>